<dbReference type="Proteomes" id="UP001595722">
    <property type="component" value="Unassembled WGS sequence"/>
</dbReference>
<reference evidence="2" key="1">
    <citation type="journal article" date="2019" name="Int. J. Syst. Evol. Microbiol.">
        <title>The Global Catalogue of Microorganisms (GCM) 10K type strain sequencing project: providing services to taxonomists for standard genome sequencing and annotation.</title>
        <authorList>
            <consortium name="The Broad Institute Genomics Platform"/>
            <consortium name="The Broad Institute Genome Sequencing Center for Infectious Disease"/>
            <person name="Wu L."/>
            <person name="Ma J."/>
        </authorList>
    </citation>
    <scope>NUCLEOTIDE SEQUENCE [LARGE SCALE GENOMIC DNA]</scope>
    <source>
        <strain evidence="2">KCTC 42424</strain>
    </source>
</reference>
<evidence type="ECO:0000313" key="1">
    <source>
        <dbReference type="EMBL" id="MFC3678610.1"/>
    </source>
</evidence>
<proteinExistence type="predicted"/>
<comment type="caution">
    <text evidence="1">The sequence shown here is derived from an EMBL/GenBank/DDBJ whole genome shotgun (WGS) entry which is preliminary data.</text>
</comment>
<keyword evidence="2" id="KW-1185">Reference proteome</keyword>
<accession>A0ABV7VMX3</accession>
<organism evidence="1 2">
    <name type="scientific">Bacterioplanoides pacificum</name>
    <dbReference type="NCBI Taxonomy" id="1171596"/>
    <lineage>
        <taxon>Bacteria</taxon>
        <taxon>Pseudomonadati</taxon>
        <taxon>Pseudomonadota</taxon>
        <taxon>Gammaproteobacteria</taxon>
        <taxon>Oceanospirillales</taxon>
        <taxon>Oceanospirillaceae</taxon>
        <taxon>Bacterioplanoides</taxon>
    </lineage>
</organism>
<protein>
    <submittedName>
        <fullName evidence="1">Uncharacterized protein</fullName>
    </submittedName>
</protein>
<name>A0ABV7VMX3_9GAMM</name>
<dbReference type="EMBL" id="JBHRYB010000001">
    <property type="protein sequence ID" value="MFC3678610.1"/>
    <property type="molecule type" value="Genomic_DNA"/>
</dbReference>
<gene>
    <name evidence="1" type="ORF">ACFOMG_00610</name>
</gene>
<dbReference type="RefSeq" id="WP_376864162.1">
    <property type="nucleotide sequence ID" value="NZ_JBHRYB010000001.1"/>
</dbReference>
<evidence type="ECO:0000313" key="2">
    <source>
        <dbReference type="Proteomes" id="UP001595722"/>
    </source>
</evidence>
<sequence length="143" mass="16441">MELFKSFFVVVICFFVVESYVFSEEIRDYYSDPGITPFKDGVVYGDNENIDTFSGKLQLKYRDVYIPGNGGMDISIYRTYTSIQAKSFPHRTPYGVGWTMHMGRIVTPKAYSDRVCSQSMWVGDTRKLLLKSITKRAQLIKSV</sequence>